<evidence type="ECO:0000256" key="1">
    <source>
        <dbReference type="ARBA" id="ARBA00022741"/>
    </source>
</evidence>
<dbReference type="RefSeq" id="WP_089376862.1">
    <property type="nucleotide sequence ID" value="NZ_FZNX01000001.1"/>
</dbReference>
<evidence type="ECO:0000259" key="6">
    <source>
        <dbReference type="Pfam" id="PF13361"/>
    </source>
</evidence>
<dbReference type="GO" id="GO:0000725">
    <property type="term" value="P:recombinational repair"/>
    <property type="evidence" value="ECO:0007669"/>
    <property type="project" value="TreeGrafter"/>
</dbReference>
<dbReference type="InterPro" id="IPR000212">
    <property type="entry name" value="DNA_helicase_UvrD/REP"/>
</dbReference>
<keyword evidence="8" id="KW-1185">Reference proteome</keyword>
<evidence type="ECO:0000256" key="3">
    <source>
        <dbReference type="ARBA" id="ARBA00022806"/>
    </source>
</evidence>
<dbReference type="EMBL" id="FZNX01000001">
    <property type="protein sequence ID" value="SNR33925.1"/>
    <property type="molecule type" value="Genomic_DNA"/>
</dbReference>
<evidence type="ECO:0000313" key="7">
    <source>
        <dbReference type="EMBL" id="SNR33925.1"/>
    </source>
</evidence>
<dbReference type="GO" id="GO:0016787">
    <property type="term" value="F:hydrolase activity"/>
    <property type="evidence" value="ECO:0007669"/>
    <property type="project" value="UniProtKB-KW"/>
</dbReference>
<gene>
    <name evidence="7" type="ORF">SAMN04488111_0526</name>
</gene>
<dbReference type="GO" id="GO:0005524">
    <property type="term" value="F:ATP binding"/>
    <property type="evidence" value="ECO:0007669"/>
    <property type="project" value="UniProtKB-KW"/>
</dbReference>
<organism evidence="7 8">
    <name type="scientific">Lutibacter flavus</name>
    <dbReference type="NCBI Taxonomy" id="691689"/>
    <lineage>
        <taxon>Bacteria</taxon>
        <taxon>Pseudomonadati</taxon>
        <taxon>Bacteroidota</taxon>
        <taxon>Flavobacteriia</taxon>
        <taxon>Flavobacteriales</taxon>
        <taxon>Flavobacteriaceae</taxon>
        <taxon>Lutibacter</taxon>
    </lineage>
</organism>
<sequence>MAYYFNLPASTELTRDQQLAVDETEPIALSGGPGTGKTVVNLWRHIFNYTNGTARSLLLTYTKTLEHYLRQSASSRNINASRNIDRTYRWTYGKNKSHYDEIIIDEAQDVEIDRYNIIKRHSDQCTYGADEAQSLYAEKSCSVQQLKQLFPNNEEYTLDVNFRNSQEILLFTKAVFPSVFIPQRTINNAEVTGIKPIVQTVGWDEDEIIANIEEIVKAYASDTHNIGILVPGKNQVTKLYNELESRINCSKYEGEMSEFESFENVHITTFKSAKGVEFDTVIIPNFDSYKWFIAKTHNIGMNDYYVALTRSKINLFLINKFDLDVNTNTYETE</sequence>
<dbReference type="Pfam" id="PF13361">
    <property type="entry name" value="UvrD_C"/>
    <property type="match status" value="1"/>
</dbReference>
<protein>
    <recommendedName>
        <fullName evidence="5">DNA 3'-5' helicase II</fullName>
    </recommendedName>
</protein>
<evidence type="ECO:0000256" key="5">
    <source>
        <dbReference type="ARBA" id="ARBA00034923"/>
    </source>
</evidence>
<dbReference type="AlphaFoldDB" id="A0A238VHQ8"/>
<dbReference type="InterPro" id="IPR027417">
    <property type="entry name" value="P-loop_NTPase"/>
</dbReference>
<dbReference type="SUPFAM" id="SSF52540">
    <property type="entry name" value="P-loop containing nucleoside triphosphate hydrolases"/>
    <property type="match status" value="1"/>
</dbReference>
<reference evidence="8" key="1">
    <citation type="submission" date="2017-06" db="EMBL/GenBank/DDBJ databases">
        <authorList>
            <person name="Varghese N."/>
            <person name="Submissions S."/>
        </authorList>
    </citation>
    <scope>NUCLEOTIDE SEQUENCE [LARGE SCALE GENOMIC DNA]</scope>
    <source>
        <strain evidence="8">DSM 27993</strain>
    </source>
</reference>
<keyword evidence="3" id="KW-0347">Helicase</keyword>
<evidence type="ECO:0000313" key="8">
    <source>
        <dbReference type="Proteomes" id="UP000198412"/>
    </source>
</evidence>
<dbReference type="PANTHER" id="PTHR11070">
    <property type="entry name" value="UVRD / RECB / PCRA DNA HELICASE FAMILY MEMBER"/>
    <property type="match status" value="1"/>
</dbReference>
<keyword evidence="2" id="KW-0378">Hydrolase</keyword>
<accession>A0A238VHQ8</accession>
<dbReference type="Proteomes" id="UP000198412">
    <property type="component" value="Unassembled WGS sequence"/>
</dbReference>
<name>A0A238VHQ8_9FLAO</name>
<proteinExistence type="predicted"/>
<feature type="domain" description="UvrD-like helicase C-terminal" evidence="6">
    <location>
        <begin position="255"/>
        <end position="318"/>
    </location>
</feature>
<dbReference type="GO" id="GO:0003677">
    <property type="term" value="F:DNA binding"/>
    <property type="evidence" value="ECO:0007669"/>
    <property type="project" value="InterPro"/>
</dbReference>
<dbReference type="Pfam" id="PF13245">
    <property type="entry name" value="AAA_19"/>
    <property type="match status" value="1"/>
</dbReference>
<evidence type="ECO:0000256" key="4">
    <source>
        <dbReference type="ARBA" id="ARBA00022840"/>
    </source>
</evidence>
<keyword evidence="1" id="KW-0547">Nucleotide-binding</keyword>
<keyword evidence="4" id="KW-0067">ATP-binding</keyword>
<dbReference type="InterPro" id="IPR014017">
    <property type="entry name" value="DNA_helicase_UvrD-like_C"/>
</dbReference>
<dbReference type="Gene3D" id="3.40.50.300">
    <property type="entry name" value="P-loop containing nucleotide triphosphate hydrolases"/>
    <property type="match status" value="2"/>
</dbReference>
<evidence type="ECO:0000256" key="2">
    <source>
        <dbReference type="ARBA" id="ARBA00022801"/>
    </source>
</evidence>
<dbReference type="GO" id="GO:0043138">
    <property type="term" value="F:3'-5' DNA helicase activity"/>
    <property type="evidence" value="ECO:0007669"/>
    <property type="project" value="TreeGrafter"/>
</dbReference>
<dbReference type="PANTHER" id="PTHR11070:SF2">
    <property type="entry name" value="ATP-DEPENDENT DNA HELICASE SRS2"/>
    <property type="match status" value="1"/>
</dbReference>
<dbReference type="OrthoDB" id="9787585at2"/>